<dbReference type="GO" id="GO:0006310">
    <property type="term" value="P:DNA recombination"/>
    <property type="evidence" value="ECO:0007669"/>
    <property type="project" value="UniProtKB-UniRule"/>
</dbReference>
<accession>A0A372KPF6</accession>
<dbReference type="GO" id="GO:0003697">
    <property type="term" value="F:single-stranded DNA binding"/>
    <property type="evidence" value="ECO:0007669"/>
    <property type="project" value="UniProtKB-UniRule"/>
</dbReference>
<dbReference type="GO" id="GO:0006281">
    <property type="term" value="P:DNA repair"/>
    <property type="evidence" value="ECO:0007669"/>
    <property type="project" value="UniProtKB-UniRule"/>
</dbReference>
<dbReference type="Pfam" id="PF00436">
    <property type="entry name" value="SSB"/>
    <property type="match status" value="1"/>
</dbReference>
<dbReference type="HAMAP" id="MF_00984">
    <property type="entry name" value="SSB"/>
    <property type="match status" value="1"/>
</dbReference>
<dbReference type="InterPro" id="IPR012340">
    <property type="entry name" value="NA-bd_OB-fold"/>
</dbReference>
<dbReference type="OrthoDB" id="9809878at2"/>
<sequence>MINNVVLVGRMTRDAELRYTPSNQAVATFTLAVNRNFKNQAGEREADFINIVIWRQAAENLANWAKKGTLLGITGRIQTRNYENQQGQRVYVTEVVADNFQILESRAVREGNNAGSYQSAGGNQSFGAPSQGTAQQPSQNQTPNFGRDESPFGNSNPLDISDDDLPF</sequence>
<comment type="caution">
    <text evidence="2">Lacks conserved residue(s) required for the propagation of feature annotation.</text>
</comment>
<proteinExistence type="inferred from homology"/>
<reference evidence="7 9" key="2">
    <citation type="submission" date="2018-08" db="EMBL/GenBank/DDBJ databases">
        <title>Draft genome of Streptococcus sp. nov. Z1.</title>
        <authorList>
            <person name="Tian Z."/>
        </authorList>
    </citation>
    <scope>NUCLEOTIDE SEQUENCE [LARGE SCALE GENOMIC DNA]</scope>
    <source>
        <strain evidence="7">Z1</strain>
        <strain evidence="9">Z1(2018)</strain>
    </source>
</reference>
<evidence type="ECO:0000313" key="6">
    <source>
        <dbReference type="EMBL" id="RFU51766.1"/>
    </source>
</evidence>
<evidence type="ECO:0000313" key="9">
    <source>
        <dbReference type="Proteomes" id="UP000262901"/>
    </source>
</evidence>
<evidence type="ECO:0000256" key="2">
    <source>
        <dbReference type="HAMAP-Rule" id="MF_00984"/>
    </source>
</evidence>
<dbReference type="Gene3D" id="2.40.50.140">
    <property type="entry name" value="Nucleic acid-binding proteins"/>
    <property type="match status" value="1"/>
</dbReference>
<feature type="region of interest" description="Disordered" evidence="4">
    <location>
        <begin position="112"/>
        <end position="167"/>
    </location>
</feature>
<evidence type="ECO:0000256" key="1">
    <source>
        <dbReference type="ARBA" id="ARBA00023125"/>
    </source>
</evidence>
<keyword evidence="2" id="KW-0233">DNA recombination</keyword>
<dbReference type="SUPFAM" id="SSF50249">
    <property type="entry name" value="Nucleic acid-binding proteins"/>
    <property type="match status" value="1"/>
</dbReference>
<dbReference type="CDD" id="cd04496">
    <property type="entry name" value="SSB_OBF"/>
    <property type="match status" value="1"/>
</dbReference>
<dbReference type="PROSITE" id="PS50935">
    <property type="entry name" value="SSB"/>
    <property type="match status" value="1"/>
</dbReference>
<comment type="subunit">
    <text evidence="2">Homotetramer.</text>
</comment>
<dbReference type="Proteomes" id="UP000264056">
    <property type="component" value="Unassembled WGS sequence"/>
</dbReference>
<dbReference type="RefSeq" id="WP_116877424.1">
    <property type="nucleotide sequence ID" value="NZ_CP031733.1"/>
</dbReference>
<reference evidence="5" key="4">
    <citation type="journal article" date="2019" name="Int. J. Syst. Evol. Microbiol.">
        <title>Streptococcus chenjunshii sp. nov. isolated from feces of Tibetan antelopes.</title>
        <authorList>
            <person name="Tian Z."/>
            <person name="Lu S."/>
            <person name="Jin D."/>
            <person name="Yang J."/>
            <person name="Pu J."/>
            <person name="Lai X.H."/>
            <person name="Bai X.N."/>
            <person name="Wu X.M."/>
            <person name="Li J."/>
            <person name="Wang S."/>
            <person name="Xu J."/>
        </authorList>
    </citation>
    <scope>NUCLEOTIDE SEQUENCE</scope>
    <source>
        <strain evidence="5">Z15</strain>
    </source>
</reference>
<dbReference type="EMBL" id="QVQY01000002">
    <property type="protein sequence ID" value="RFU51766.1"/>
    <property type="molecule type" value="Genomic_DNA"/>
</dbReference>
<dbReference type="FunFam" id="2.40.50.140:FF:000084">
    <property type="entry name" value="Single-stranded DNA-binding protein"/>
    <property type="match status" value="1"/>
</dbReference>
<evidence type="ECO:0000256" key="4">
    <source>
        <dbReference type="SAM" id="MobiDB-lite"/>
    </source>
</evidence>
<gene>
    <name evidence="5" type="ORF">DDV21_002330</name>
    <name evidence="6" type="ORF">DDV22_01435</name>
    <name evidence="7" type="ORF">DDV23_01945</name>
</gene>
<accession>A0A346NAE4</accession>
<keyword evidence="2" id="KW-0235">DNA replication</keyword>
<dbReference type="Proteomes" id="UP000246115">
    <property type="component" value="Chromosome"/>
</dbReference>
<dbReference type="PANTHER" id="PTHR10302:SF27">
    <property type="entry name" value="SINGLE-STRANDED DNA-BINDING PROTEIN"/>
    <property type="match status" value="1"/>
</dbReference>
<dbReference type="KEGG" id="schj:DDV21_002330"/>
<reference evidence="6 10" key="1">
    <citation type="submission" date="2018-08" db="EMBL/GenBank/DDBJ databases">
        <title>Draft genome of Streptococcus sp .nov. Z2.</title>
        <authorList>
            <person name="Tian Z."/>
        </authorList>
    </citation>
    <scope>NUCLEOTIDE SEQUENCE [LARGE SCALE GENOMIC DNA]</scope>
    <source>
        <strain evidence="6 10">Z2</strain>
    </source>
</reference>
<evidence type="ECO:0000313" key="5">
    <source>
        <dbReference type="EMBL" id="AXQ77989.1"/>
    </source>
</evidence>
<dbReference type="InterPro" id="IPR000424">
    <property type="entry name" value="Primosome_PriB/ssb"/>
</dbReference>
<dbReference type="AlphaFoldDB" id="A0A372KPF6"/>
<dbReference type="Proteomes" id="UP000262901">
    <property type="component" value="Unassembled WGS sequence"/>
</dbReference>
<dbReference type="InterPro" id="IPR011344">
    <property type="entry name" value="ssDNA-bd"/>
</dbReference>
<evidence type="ECO:0000313" key="7">
    <source>
        <dbReference type="EMBL" id="RFU53856.1"/>
    </source>
</evidence>
<evidence type="ECO:0000313" key="10">
    <source>
        <dbReference type="Proteomes" id="UP000264056"/>
    </source>
</evidence>
<dbReference type="NCBIfam" id="NF005580">
    <property type="entry name" value="PRK07275.1"/>
    <property type="match status" value="1"/>
</dbReference>
<keyword evidence="1 2" id="KW-0238">DNA-binding</keyword>
<keyword evidence="2" id="KW-0234">DNA repair</keyword>
<dbReference type="PIRSF" id="PIRSF002070">
    <property type="entry name" value="SSB"/>
    <property type="match status" value="1"/>
</dbReference>
<reference evidence="8" key="3">
    <citation type="submission" date="2018-08" db="EMBL/GenBank/DDBJ databases">
        <title>Streptococcus chenjunshii sp. nov., isolated from stools sample of the Tibetan antelope in the Qinghai-Tibet plateau, China.</title>
        <authorList>
            <person name="Tian Z."/>
        </authorList>
    </citation>
    <scope>NUCLEOTIDE SEQUENCE [LARGE SCALE GENOMIC DNA]</scope>
    <source>
        <strain evidence="8">Z15</strain>
    </source>
</reference>
<keyword evidence="2" id="KW-0227">DNA damage</keyword>
<keyword evidence="10" id="KW-1185">Reference proteome</keyword>
<evidence type="ECO:0000256" key="3">
    <source>
        <dbReference type="PIRNR" id="PIRNR002070"/>
    </source>
</evidence>
<feature type="compositionally biased region" description="Polar residues" evidence="4">
    <location>
        <begin position="113"/>
        <end position="144"/>
    </location>
</feature>
<dbReference type="GO" id="GO:0009295">
    <property type="term" value="C:nucleoid"/>
    <property type="evidence" value="ECO:0007669"/>
    <property type="project" value="TreeGrafter"/>
</dbReference>
<name>A0A372KPF6_9STRE</name>
<comment type="function">
    <text evidence="2">Plays an important role in DNA replication, recombination and repair. Binds to ssDNA and to an array of partner proteins to recruit them to their sites of action during DNA metabolism.</text>
</comment>
<dbReference type="EMBL" id="CP031733">
    <property type="protein sequence ID" value="AXQ77989.1"/>
    <property type="molecule type" value="Genomic_DNA"/>
</dbReference>
<dbReference type="PANTHER" id="PTHR10302">
    <property type="entry name" value="SINGLE-STRANDED DNA-BINDING PROTEIN"/>
    <property type="match status" value="1"/>
</dbReference>
<feature type="short sequence motif" description="Important for interaction with partner proteins" evidence="2">
    <location>
        <begin position="162"/>
        <end position="167"/>
    </location>
</feature>
<protein>
    <recommendedName>
        <fullName evidence="2 3">Single-stranded DNA-binding protein</fullName>
        <shortName evidence="2">SSB</shortName>
    </recommendedName>
</protein>
<organism evidence="7 9">
    <name type="scientific">Streptococcus chenjunshii</name>
    <dbReference type="NCBI Taxonomy" id="2173853"/>
    <lineage>
        <taxon>Bacteria</taxon>
        <taxon>Bacillati</taxon>
        <taxon>Bacillota</taxon>
        <taxon>Bacilli</taxon>
        <taxon>Lactobacillales</taxon>
        <taxon>Streptococcaceae</taxon>
        <taxon>Streptococcus</taxon>
    </lineage>
</organism>
<dbReference type="EMBL" id="QVQZ01000002">
    <property type="protein sequence ID" value="RFU53856.1"/>
    <property type="molecule type" value="Genomic_DNA"/>
</dbReference>
<evidence type="ECO:0000313" key="8">
    <source>
        <dbReference type="Proteomes" id="UP000246115"/>
    </source>
</evidence>
<dbReference type="NCBIfam" id="TIGR00621">
    <property type="entry name" value="ssb"/>
    <property type="match status" value="1"/>
</dbReference>
<dbReference type="GO" id="GO:0006260">
    <property type="term" value="P:DNA replication"/>
    <property type="evidence" value="ECO:0007669"/>
    <property type="project" value="UniProtKB-UniRule"/>
</dbReference>